<name>A0A1I3RFR0_9PLAN</name>
<gene>
    <name evidence="2" type="ORF">SAMN05421753_12088</name>
</gene>
<dbReference type="PROSITE" id="PS51257">
    <property type="entry name" value="PROKAR_LIPOPROTEIN"/>
    <property type="match status" value="1"/>
</dbReference>
<protein>
    <recommendedName>
        <fullName evidence="4">Carboxypeptidase regulatory-like domain-containing protein</fullName>
    </recommendedName>
</protein>
<dbReference type="Proteomes" id="UP000199518">
    <property type="component" value="Unassembled WGS sequence"/>
</dbReference>
<evidence type="ECO:0000313" key="2">
    <source>
        <dbReference type="EMBL" id="SFJ44016.1"/>
    </source>
</evidence>
<reference evidence="3" key="1">
    <citation type="submission" date="2016-10" db="EMBL/GenBank/DDBJ databases">
        <authorList>
            <person name="Varghese N."/>
            <person name="Submissions S."/>
        </authorList>
    </citation>
    <scope>NUCLEOTIDE SEQUENCE [LARGE SCALE GENOMIC DNA]</scope>
    <source>
        <strain evidence="3">DSM 26348</strain>
    </source>
</reference>
<evidence type="ECO:0008006" key="4">
    <source>
        <dbReference type="Google" id="ProtNLM"/>
    </source>
</evidence>
<sequence>MNARFSRWGLLALALMGLASGCGSKGDGLVKHHVSGEVKVNGVPRKAVVVALRHTDPSVKGNAAEPIAKTDESGLFRISTNGTGDGAVEGEYIVTFTWVSGDGTKDFLKGKYSKADKSEFRLQVAKDDLEPLTYELTALPEDVAAALADQEASAAAN</sequence>
<dbReference type="AlphaFoldDB" id="A0A1I3RFR0"/>
<keyword evidence="1" id="KW-0732">Signal</keyword>
<dbReference type="EMBL" id="FOQD01000020">
    <property type="protein sequence ID" value="SFJ44016.1"/>
    <property type="molecule type" value="Genomic_DNA"/>
</dbReference>
<dbReference type="RefSeq" id="WP_092055790.1">
    <property type="nucleotide sequence ID" value="NZ_FOQD01000020.1"/>
</dbReference>
<keyword evidence="3" id="KW-1185">Reference proteome</keyword>
<evidence type="ECO:0000313" key="3">
    <source>
        <dbReference type="Proteomes" id="UP000199518"/>
    </source>
</evidence>
<feature type="chain" id="PRO_5011624312" description="Carboxypeptidase regulatory-like domain-containing protein" evidence="1">
    <location>
        <begin position="26"/>
        <end position="157"/>
    </location>
</feature>
<organism evidence="2 3">
    <name type="scientific">Planctomicrobium piriforme</name>
    <dbReference type="NCBI Taxonomy" id="1576369"/>
    <lineage>
        <taxon>Bacteria</taxon>
        <taxon>Pseudomonadati</taxon>
        <taxon>Planctomycetota</taxon>
        <taxon>Planctomycetia</taxon>
        <taxon>Planctomycetales</taxon>
        <taxon>Planctomycetaceae</taxon>
        <taxon>Planctomicrobium</taxon>
    </lineage>
</organism>
<evidence type="ECO:0000256" key="1">
    <source>
        <dbReference type="SAM" id="SignalP"/>
    </source>
</evidence>
<feature type="signal peptide" evidence="1">
    <location>
        <begin position="1"/>
        <end position="25"/>
    </location>
</feature>
<proteinExistence type="predicted"/>
<dbReference type="STRING" id="1576369.SAMN05421753_12088"/>
<dbReference type="OrthoDB" id="278095at2"/>
<accession>A0A1I3RFR0</accession>